<dbReference type="OrthoDB" id="3628943at2"/>
<sequence length="70" mass="7818">MLLANRFRNYSTDPAVRAAVRRLNIHWVILGKPATDPGRPYQPGLTGLAGEPFLTAVYRNPDAVIYRLVP</sequence>
<organism evidence="1 2">
    <name type="scientific">Amycolatopsis mediterranei (strain U-32)</name>
    <dbReference type="NCBI Taxonomy" id="749927"/>
    <lineage>
        <taxon>Bacteria</taxon>
        <taxon>Bacillati</taxon>
        <taxon>Actinomycetota</taxon>
        <taxon>Actinomycetes</taxon>
        <taxon>Pseudonocardiales</taxon>
        <taxon>Pseudonocardiaceae</taxon>
        <taxon>Amycolatopsis</taxon>
    </lineage>
</organism>
<dbReference type="Proteomes" id="UP000000328">
    <property type="component" value="Chromosome"/>
</dbReference>
<dbReference type="PATRIC" id="fig|749927.5.peg.221"/>
<protein>
    <submittedName>
        <fullName evidence="1">Uncharacterized protein</fullName>
    </submittedName>
</protein>
<name>A0A0H3CVT4_AMYMU</name>
<dbReference type="Pfam" id="PF20176">
    <property type="entry name" value="DUF6541"/>
    <property type="match status" value="1"/>
</dbReference>
<evidence type="ECO:0000313" key="1">
    <source>
        <dbReference type="EMBL" id="ADJ42039.1"/>
    </source>
</evidence>
<dbReference type="KEGG" id="amd:AMED_0216"/>
<gene>
    <name evidence="1" type="ordered locus">AMED_0216</name>
</gene>
<accession>A0A0H3CVT4</accession>
<dbReference type="EMBL" id="CP002000">
    <property type="protein sequence ID" value="ADJ42039.1"/>
    <property type="molecule type" value="Genomic_DNA"/>
</dbReference>
<reference evidence="1 2" key="1">
    <citation type="journal article" date="2010" name="Cell Res.">
        <title>Complete genome sequence of the rifamycin SV-producing Amycolatopsis mediterranei U32 revealed its genetic characteristics in phylogeny and metabolism.</title>
        <authorList>
            <person name="Zhao W."/>
            <person name="Zhong Y."/>
            <person name="Yuan H."/>
            <person name="Wang J."/>
            <person name="Zheng H."/>
            <person name="Wang Y."/>
            <person name="Cen X."/>
            <person name="Xu F."/>
            <person name="Bai J."/>
            <person name="Han X."/>
            <person name="Lu G."/>
            <person name="Zhu Y."/>
            <person name="Shao Z."/>
            <person name="Yan H."/>
            <person name="Li C."/>
            <person name="Peng N."/>
            <person name="Zhang Z."/>
            <person name="Zhang Y."/>
            <person name="Lin W."/>
            <person name="Fan Y."/>
            <person name="Qin Z."/>
            <person name="Hu Y."/>
            <person name="Zhu B."/>
            <person name="Wang S."/>
            <person name="Ding X."/>
            <person name="Zhao G.P."/>
        </authorList>
    </citation>
    <scope>NUCLEOTIDE SEQUENCE [LARGE SCALE GENOMIC DNA]</scope>
    <source>
        <strain evidence="2">U-32</strain>
    </source>
</reference>
<dbReference type="InterPro" id="IPR046671">
    <property type="entry name" value="DUF6541"/>
</dbReference>
<proteinExistence type="predicted"/>
<dbReference type="AlphaFoldDB" id="A0A0H3CVT4"/>
<dbReference type="HOGENOM" id="CLU_2748869_0_0_11"/>
<evidence type="ECO:0000313" key="2">
    <source>
        <dbReference type="Proteomes" id="UP000000328"/>
    </source>
</evidence>